<feature type="transmembrane region" description="Helical" evidence="2">
    <location>
        <begin position="88"/>
        <end position="107"/>
    </location>
</feature>
<sequence>MELIRVADAARAVDLKGSLFASAMVVLYYDYLLSLPDEVKLYWRRGAPKFSWGLLFFYLNRYTALLGHIPVAIEYYAQSLSVQKYVHFYHQLFAAMSTAIVTTLFILRTYALYERSHVILMVLLAVALTVLSVACWALLINQRSREQPDGVISSLGLCDLTLSTSDARFLAVAWSTVLVFDAIVFSLTIRQRSRSGRSRGDGLFALVVRDGTIYFGVLSVLYTIDILTFLLTNTVHKGIIVVYTNVFSSILMNRMMLNIRNPRNLSGPTSVTVATSIGVFSSVLFAREGHDAPPMASDADSRVAPSNAPNATATA</sequence>
<dbReference type="AlphaFoldDB" id="A0A4R0REW0"/>
<evidence type="ECO:0000313" key="5">
    <source>
        <dbReference type="Proteomes" id="UP000292702"/>
    </source>
</evidence>
<dbReference type="OrthoDB" id="3261349at2759"/>
<accession>A0A4R0REW0</accession>
<feature type="domain" description="DUF6533" evidence="3">
    <location>
        <begin position="21"/>
        <end position="66"/>
    </location>
</feature>
<name>A0A4R0REW0_9APHY</name>
<feature type="transmembrane region" description="Helical" evidence="2">
    <location>
        <begin position="169"/>
        <end position="190"/>
    </location>
</feature>
<evidence type="ECO:0000259" key="3">
    <source>
        <dbReference type="Pfam" id="PF20151"/>
    </source>
</evidence>
<protein>
    <recommendedName>
        <fullName evidence="3">DUF6533 domain-containing protein</fullName>
    </recommendedName>
</protein>
<evidence type="ECO:0000256" key="2">
    <source>
        <dbReference type="SAM" id="Phobius"/>
    </source>
</evidence>
<dbReference type="Proteomes" id="UP000292702">
    <property type="component" value="Unassembled WGS sequence"/>
</dbReference>
<feature type="transmembrane region" description="Helical" evidence="2">
    <location>
        <begin position="238"/>
        <end position="257"/>
    </location>
</feature>
<dbReference type="Pfam" id="PF20151">
    <property type="entry name" value="DUF6533"/>
    <property type="match status" value="1"/>
</dbReference>
<keyword evidence="2" id="KW-0472">Membrane</keyword>
<keyword evidence="2" id="KW-1133">Transmembrane helix</keyword>
<feature type="compositionally biased region" description="Low complexity" evidence="1">
    <location>
        <begin position="304"/>
        <end position="315"/>
    </location>
</feature>
<evidence type="ECO:0000313" key="4">
    <source>
        <dbReference type="EMBL" id="TCD63149.1"/>
    </source>
</evidence>
<proteinExistence type="predicted"/>
<evidence type="ECO:0000256" key="1">
    <source>
        <dbReference type="SAM" id="MobiDB-lite"/>
    </source>
</evidence>
<feature type="transmembrane region" description="Helical" evidence="2">
    <location>
        <begin position="54"/>
        <end position="76"/>
    </location>
</feature>
<feature type="transmembrane region" description="Helical" evidence="2">
    <location>
        <begin position="119"/>
        <end position="139"/>
    </location>
</feature>
<feature type="region of interest" description="Disordered" evidence="1">
    <location>
        <begin position="292"/>
        <end position="315"/>
    </location>
</feature>
<dbReference type="EMBL" id="RWJN01000319">
    <property type="protein sequence ID" value="TCD63149.1"/>
    <property type="molecule type" value="Genomic_DNA"/>
</dbReference>
<gene>
    <name evidence="4" type="ORF">EIP91_005908</name>
</gene>
<keyword evidence="5" id="KW-1185">Reference proteome</keyword>
<keyword evidence="2" id="KW-0812">Transmembrane</keyword>
<comment type="caution">
    <text evidence="4">The sequence shown here is derived from an EMBL/GenBank/DDBJ whole genome shotgun (WGS) entry which is preliminary data.</text>
</comment>
<reference evidence="4 5" key="1">
    <citation type="submission" date="2018-11" db="EMBL/GenBank/DDBJ databases">
        <title>Genome assembly of Steccherinum ochraceum LE-BIN_3174, the white-rot fungus of the Steccherinaceae family (The Residual Polyporoid clade, Polyporales, Basidiomycota).</title>
        <authorList>
            <person name="Fedorova T.V."/>
            <person name="Glazunova O.A."/>
            <person name="Landesman E.O."/>
            <person name="Moiseenko K.V."/>
            <person name="Psurtseva N.V."/>
            <person name="Savinova O.S."/>
            <person name="Shakhova N.V."/>
            <person name="Tyazhelova T.V."/>
            <person name="Vasina D.V."/>
        </authorList>
    </citation>
    <scope>NUCLEOTIDE SEQUENCE [LARGE SCALE GENOMIC DNA]</scope>
    <source>
        <strain evidence="4 5">LE-BIN_3174</strain>
    </source>
</reference>
<organism evidence="4 5">
    <name type="scientific">Steccherinum ochraceum</name>
    <dbReference type="NCBI Taxonomy" id="92696"/>
    <lineage>
        <taxon>Eukaryota</taxon>
        <taxon>Fungi</taxon>
        <taxon>Dikarya</taxon>
        <taxon>Basidiomycota</taxon>
        <taxon>Agaricomycotina</taxon>
        <taxon>Agaricomycetes</taxon>
        <taxon>Polyporales</taxon>
        <taxon>Steccherinaceae</taxon>
        <taxon>Steccherinum</taxon>
    </lineage>
</organism>
<dbReference type="InterPro" id="IPR045340">
    <property type="entry name" value="DUF6533"/>
</dbReference>
<feature type="transmembrane region" description="Helical" evidence="2">
    <location>
        <begin position="211"/>
        <end position="232"/>
    </location>
</feature>